<name>A0A1F7RRG3_9BACT</name>
<dbReference type="EMBL" id="MGDD01000237">
    <property type="protein sequence ID" value="OGL44146.1"/>
    <property type="molecule type" value="Genomic_DNA"/>
</dbReference>
<accession>A0A1F7RRG3</accession>
<keyword evidence="1" id="KW-0175">Coiled coil</keyword>
<proteinExistence type="predicted"/>
<comment type="caution">
    <text evidence="2">The sequence shown here is derived from an EMBL/GenBank/DDBJ whole genome shotgun (WGS) entry which is preliminary data.</text>
</comment>
<evidence type="ECO:0000256" key="1">
    <source>
        <dbReference type="SAM" id="Coils"/>
    </source>
</evidence>
<evidence type="ECO:0008006" key="4">
    <source>
        <dbReference type="Google" id="ProtNLM"/>
    </source>
</evidence>
<dbReference type="InterPro" id="IPR007554">
    <property type="entry name" value="Glycerophosphate_synth"/>
</dbReference>
<gene>
    <name evidence="2" type="ORF">A2161_14330</name>
</gene>
<organism evidence="2 3">
    <name type="scientific">Candidatus Schekmanbacteria bacterium RBG_13_48_7</name>
    <dbReference type="NCBI Taxonomy" id="1817878"/>
    <lineage>
        <taxon>Bacteria</taxon>
        <taxon>Candidatus Schekmaniibacteriota</taxon>
    </lineage>
</organism>
<evidence type="ECO:0000313" key="2">
    <source>
        <dbReference type="EMBL" id="OGL44146.1"/>
    </source>
</evidence>
<dbReference type="AlphaFoldDB" id="A0A1F7RRG3"/>
<evidence type="ECO:0000313" key="3">
    <source>
        <dbReference type="Proteomes" id="UP000179266"/>
    </source>
</evidence>
<reference evidence="2 3" key="1">
    <citation type="journal article" date="2016" name="Nat. Commun.">
        <title>Thousands of microbial genomes shed light on interconnected biogeochemical processes in an aquifer system.</title>
        <authorList>
            <person name="Anantharaman K."/>
            <person name="Brown C.T."/>
            <person name="Hug L.A."/>
            <person name="Sharon I."/>
            <person name="Castelle C.J."/>
            <person name="Probst A.J."/>
            <person name="Thomas B.C."/>
            <person name="Singh A."/>
            <person name="Wilkins M.J."/>
            <person name="Karaoz U."/>
            <person name="Brodie E.L."/>
            <person name="Williams K.H."/>
            <person name="Hubbard S.S."/>
            <person name="Banfield J.F."/>
        </authorList>
    </citation>
    <scope>NUCLEOTIDE SEQUENCE [LARGE SCALE GENOMIC DNA]</scope>
</reference>
<sequence>MKLSIFQRLLLLLKEIKDFTRLFDENNRTIRTLVFYSERDIYYHYYEGYINYILDHSDLEICYITSDENDPVFQRQHKRISAFYIKHLLAKTIKKLDANVLVMTMPDLDLYYIKRSANPVNHVYCFHGVGSIHLQYHKKAFNAYDTIFCIGPYDFQELRKAEEMYHLKPKTLVQCGYYRIEKIYHAYQQLLQKTSVQPSDTRMILVAPSWHPGNILGGCIPELIAVLKDLDYKVIIRPHPEFIKRQRMDIERLRKEVARTKNVMLELNMMTETSILTADVLITDWSAISFEYAFGTEKPVLFINTPCKIVNQDYKSLNLEPIELTLRNQIGISIDIEEIPNIQTMLQHFMEHKAAFQERIIRCREQYLYHWLHSAEIGGEFLINACSNREA</sequence>
<dbReference type="GO" id="GO:0016020">
    <property type="term" value="C:membrane"/>
    <property type="evidence" value="ECO:0007669"/>
    <property type="project" value="InterPro"/>
</dbReference>
<dbReference type="Pfam" id="PF04464">
    <property type="entry name" value="Glyphos_transf"/>
    <property type="match status" value="1"/>
</dbReference>
<dbReference type="Proteomes" id="UP000179266">
    <property type="component" value="Unassembled WGS sequence"/>
</dbReference>
<dbReference type="GO" id="GO:0047355">
    <property type="term" value="F:CDP-glycerol glycerophosphotransferase activity"/>
    <property type="evidence" value="ECO:0007669"/>
    <property type="project" value="InterPro"/>
</dbReference>
<dbReference type="Gene3D" id="3.40.50.12580">
    <property type="match status" value="1"/>
</dbReference>
<protein>
    <recommendedName>
        <fullName evidence="4">CDP-glycerol--glycerophosphate glycerophosphotransferase</fullName>
    </recommendedName>
</protein>
<dbReference type="InterPro" id="IPR043148">
    <property type="entry name" value="TagF_C"/>
</dbReference>
<feature type="coiled-coil region" evidence="1">
    <location>
        <begin position="243"/>
        <end position="270"/>
    </location>
</feature>